<feature type="region of interest" description="Disordered" evidence="1">
    <location>
        <begin position="91"/>
        <end position="123"/>
    </location>
</feature>
<dbReference type="PANTHER" id="PTHR16027">
    <property type="entry name" value="DILUTE DOMAIN-CONTAINING PROTEIN YPR089W"/>
    <property type="match status" value="1"/>
</dbReference>
<protein>
    <submittedName>
        <fullName evidence="3">RADIL protein</fullName>
    </submittedName>
</protein>
<dbReference type="Pfam" id="PF00788">
    <property type="entry name" value="RA"/>
    <property type="match status" value="1"/>
</dbReference>
<feature type="compositionally biased region" description="Low complexity" evidence="1">
    <location>
        <begin position="101"/>
        <end position="111"/>
    </location>
</feature>
<dbReference type="PANTHER" id="PTHR16027:SF4">
    <property type="entry name" value="RAS-INTERACTING PROTEIN 1"/>
    <property type="match status" value="1"/>
</dbReference>
<evidence type="ECO:0000259" key="2">
    <source>
        <dbReference type="PROSITE" id="PS50200"/>
    </source>
</evidence>
<dbReference type="SUPFAM" id="SSF54236">
    <property type="entry name" value="Ubiquitin-like"/>
    <property type="match status" value="1"/>
</dbReference>
<dbReference type="InterPro" id="IPR052072">
    <property type="entry name" value="Vascular_dev_regulator"/>
</dbReference>
<dbReference type="PROSITE" id="PS50200">
    <property type="entry name" value="RA"/>
    <property type="match status" value="1"/>
</dbReference>
<reference evidence="3 4" key="1">
    <citation type="submission" date="2019-09" db="EMBL/GenBank/DDBJ databases">
        <title>Bird 10,000 Genomes (B10K) Project - Family phase.</title>
        <authorList>
            <person name="Zhang G."/>
        </authorList>
    </citation>
    <scope>NUCLEOTIDE SEQUENCE [LARGE SCALE GENOMIC DNA]</scope>
    <source>
        <strain evidence="3">B10K-DU-001-44</strain>
        <tissue evidence="3">Muscle</tissue>
    </source>
</reference>
<dbReference type="Gene3D" id="3.10.20.90">
    <property type="entry name" value="Phosphatidylinositol 3-kinase Catalytic Subunit, Chain A, domain 1"/>
    <property type="match status" value="1"/>
</dbReference>
<dbReference type="EMBL" id="VXAT01026026">
    <property type="protein sequence ID" value="NXL12775.1"/>
    <property type="molecule type" value="Genomic_DNA"/>
</dbReference>
<organism evidence="3 4">
    <name type="scientific">Mesembrinibis cayennensis</name>
    <dbReference type="NCBI Taxonomy" id="1118748"/>
    <lineage>
        <taxon>Eukaryota</taxon>
        <taxon>Metazoa</taxon>
        <taxon>Chordata</taxon>
        <taxon>Craniata</taxon>
        <taxon>Vertebrata</taxon>
        <taxon>Euteleostomi</taxon>
        <taxon>Archelosauria</taxon>
        <taxon>Archosauria</taxon>
        <taxon>Dinosauria</taxon>
        <taxon>Saurischia</taxon>
        <taxon>Theropoda</taxon>
        <taxon>Coelurosauria</taxon>
        <taxon>Aves</taxon>
        <taxon>Neognathae</taxon>
        <taxon>Neoaves</taxon>
        <taxon>Aequornithes</taxon>
        <taxon>Pelecaniformes</taxon>
        <taxon>Threskiornithidae</taxon>
        <taxon>Mesembrinibis</taxon>
    </lineage>
</organism>
<dbReference type="InterPro" id="IPR029071">
    <property type="entry name" value="Ubiquitin-like_domsf"/>
</dbReference>
<dbReference type="GO" id="GO:0051020">
    <property type="term" value="F:GTPase binding"/>
    <property type="evidence" value="ECO:0007669"/>
    <property type="project" value="TreeGrafter"/>
</dbReference>
<dbReference type="Proteomes" id="UP000574277">
    <property type="component" value="Unassembled WGS sequence"/>
</dbReference>
<name>A0A7L0Q2X4_9AVES</name>
<proteinExistence type="predicted"/>
<dbReference type="GO" id="GO:0007165">
    <property type="term" value="P:signal transduction"/>
    <property type="evidence" value="ECO:0007669"/>
    <property type="project" value="InterPro"/>
</dbReference>
<dbReference type="GO" id="GO:0035024">
    <property type="term" value="P:negative regulation of Rho protein signal transduction"/>
    <property type="evidence" value="ECO:0007669"/>
    <property type="project" value="TreeGrafter"/>
</dbReference>
<keyword evidence="4" id="KW-1185">Reference proteome</keyword>
<dbReference type="GO" id="GO:0005911">
    <property type="term" value="C:cell-cell junction"/>
    <property type="evidence" value="ECO:0007669"/>
    <property type="project" value="TreeGrafter"/>
</dbReference>
<feature type="domain" description="Ras-associating" evidence="2">
    <location>
        <begin position="1"/>
        <end position="84"/>
    </location>
</feature>
<evidence type="ECO:0000256" key="1">
    <source>
        <dbReference type="SAM" id="MobiDB-lite"/>
    </source>
</evidence>
<evidence type="ECO:0000313" key="3">
    <source>
        <dbReference type="EMBL" id="NXL12775.1"/>
    </source>
</evidence>
<evidence type="ECO:0000313" key="4">
    <source>
        <dbReference type="Proteomes" id="UP000574277"/>
    </source>
</evidence>
<comment type="caution">
    <text evidence="3">The sequence shown here is derived from an EMBL/GenBank/DDBJ whole genome shotgun (WGS) entry which is preliminary data.</text>
</comment>
<sequence>ATPHSTARELVREALERYGLAPEEGTSGEYVLCDVVGRPGGPGGAWQVEHLRPVGDAERPLVLQDVWKPKTGCSRRFEIRRRQEVERICEGEDAETAGECPAPSSAGAAGAAAGGGWVTPRLS</sequence>
<feature type="non-terminal residue" evidence="3">
    <location>
        <position position="1"/>
    </location>
</feature>
<dbReference type="AlphaFoldDB" id="A0A7L0Q2X4"/>
<accession>A0A7L0Q2X4</accession>
<gene>
    <name evidence="3" type="primary">Radil_1</name>
    <name evidence="3" type="ORF">MESCAY_R15704</name>
</gene>
<dbReference type="InterPro" id="IPR000159">
    <property type="entry name" value="RA_dom"/>
</dbReference>
<feature type="non-terminal residue" evidence="3">
    <location>
        <position position="123"/>
    </location>
</feature>
<dbReference type="GO" id="GO:0001525">
    <property type="term" value="P:angiogenesis"/>
    <property type="evidence" value="ECO:0007669"/>
    <property type="project" value="TreeGrafter"/>
</dbReference>